<dbReference type="Proteomes" id="UP000732193">
    <property type="component" value="Unassembled WGS sequence"/>
</dbReference>
<evidence type="ECO:0000313" key="1">
    <source>
        <dbReference type="EMBL" id="MBM1713621.1"/>
    </source>
</evidence>
<dbReference type="AlphaFoldDB" id="A0AAE2VXK7"/>
<accession>A0AAE2VXK7</accession>
<name>A0AAE2VXK7_9RHOB</name>
<proteinExistence type="predicted"/>
<protein>
    <recommendedName>
        <fullName evidence="3">DUF1127 domain-containing protein</fullName>
    </recommendedName>
</protein>
<gene>
    <name evidence="1" type="ORF">JQV55_08610</name>
</gene>
<keyword evidence="2" id="KW-1185">Reference proteome</keyword>
<evidence type="ECO:0008006" key="3">
    <source>
        <dbReference type="Google" id="ProtNLM"/>
    </source>
</evidence>
<evidence type="ECO:0000313" key="2">
    <source>
        <dbReference type="Proteomes" id="UP000732193"/>
    </source>
</evidence>
<dbReference type="RefSeq" id="WP_064224234.1">
    <property type="nucleotide sequence ID" value="NZ_CANKZB010000001.1"/>
</dbReference>
<organism evidence="1 2">
    <name type="scientific">Sulfitobacter geojensis</name>
    <dbReference type="NCBI Taxonomy" id="1342299"/>
    <lineage>
        <taxon>Bacteria</taxon>
        <taxon>Pseudomonadati</taxon>
        <taxon>Pseudomonadota</taxon>
        <taxon>Alphaproteobacteria</taxon>
        <taxon>Rhodobacterales</taxon>
        <taxon>Roseobacteraceae</taxon>
        <taxon>Sulfitobacter</taxon>
    </lineage>
</organism>
<reference evidence="1 2" key="1">
    <citation type="submission" date="2021-01" db="EMBL/GenBank/DDBJ databases">
        <title>Diatom-associated Roseobacters Show Island Model of Population Structure.</title>
        <authorList>
            <person name="Qu L."/>
            <person name="Feng X."/>
            <person name="Chen Y."/>
            <person name="Li L."/>
            <person name="Wang X."/>
            <person name="Hu Z."/>
            <person name="Wang H."/>
            <person name="Luo H."/>
        </authorList>
    </citation>
    <scope>NUCLEOTIDE SEQUENCE [LARGE SCALE GENOMIC DNA]</scope>
    <source>
        <strain evidence="1 2">TR60-84</strain>
    </source>
</reference>
<comment type="caution">
    <text evidence="1">The sequence shown here is derived from an EMBL/GenBank/DDBJ whole genome shotgun (WGS) entry which is preliminary data.</text>
</comment>
<sequence length="88" mass="9510">MKPTGNTMQAPIFAPASKLSFAAIQAAPKQLLTTLGKGLSKGLTKIQINRMQSVLNSMTDAQLAQVGIDRSQVKSHAEYLITYKYDGL</sequence>
<dbReference type="EMBL" id="JAFBRM010000002">
    <property type="protein sequence ID" value="MBM1713621.1"/>
    <property type="molecule type" value="Genomic_DNA"/>
</dbReference>